<feature type="transmembrane region" description="Helical" evidence="10">
    <location>
        <begin position="161"/>
        <end position="179"/>
    </location>
</feature>
<reference evidence="11 12" key="1">
    <citation type="submission" date="2016-08" db="EMBL/GenBank/DDBJ databases">
        <title>Complete genome sequence of Streptomyces agglomeratus strain 6-3-2, a novel anti-MRSA actinomycete isolated from Wuli of Tebit, China.</title>
        <authorList>
            <person name="Chen X."/>
        </authorList>
    </citation>
    <scope>NUCLEOTIDE SEQUENCE [LARGE SCALE GENOMIC DNA]</scope>
    <source>
        <strain evidence="11 12">6-3-2</strain>
    </source>
</reference>
<keyword evidence="12" id="KW-1185">Reference proteome</keyword>
<dbReference type="OrthoDB" id="9764416at2"/>
<dbReference type="PANTHER" id="PTHR48086">
    <property type="entry name" value="SODIUM/PROLINE SYMPORTER-RELATED"/>
    <property type="match status" value="1"/>
</dbReference>
<feature type="transmembrane region" description="Helical" evidence="10">
    <location>
        <begin position="444"/>
        <end position="462"/>
    </location>
</feature>
<dbReference type="RefSeq" id="WP_069774892.1">
    <property type="nucleotide sequence ID" value="NZ_MEHI01000001.1"/>
</dbReference>
<comment type="caution">
    <text evidence="11">The sequence shown here is derived from an EMBL/GenBank/DDBJ whole genome shotgun (WGS) entry which is preliminary data.</text>
</comment>
<dbReference type="InterPro" id="IPR050277">
    <property type="entry name" value="Sodium:Solute_Symporter"/>
</dbReference>
<keyword evidence="4" id="KW-1003">Cell membrane</keyword>
<proteinExistence type="inferred from homology"/>
<feature type="transmembrane region" description="Helical" evidence="10">
    <location>
        <begin position="482"/>
        <end position="507"/>
    </location>
</feature>
<keyword evidence="8 10" id="KW-0472">Membrane</keyword>
<comment type="similarity">
    <text evidence="2 9">Belongs to the sodium:solute symporter (SSF) (TC 2.A.21) family.</text>
</comment>
<organism evidence="11 12">
    <name type="scientific">Streptomyces agglomeratus</name>
    <dbReference type="NCBI Taxonomy" id="285458"/>
    <lineage>
        <taxon>Bacteria</taxon>
        <taxon>Bacillati</taxon>
        <taxon>Actinomycetota</taxon>
        <taxon>Actinomycetes</taxon>
        <taxon>Kitasatosporales</taxon>
        <taxon>Streptomycetaceae</taxon>
        <taxon>Streptomyces</taxon>
    </lineage>
</organism>
<evidence type="ECO:0000313" key="11">
    <source>
        <dbReference type="EMBL" id="OEJ28634.1"/>
    </source>
</evidence>
<evidence type="ECO:0000256" key="5">
    <source>
        <dbReference type="ARBA" id="ARBA00022692"/>
    </source>
</evidence>
<feature type="transmembrane region" description="Helical" evidence="10">
    <location>
        <begin position="12"/>
        <end position="32"/>
    </location>
</feature>
<evidence type="ECO:0000256" key="9">
    <source>
        <dbReference type="RuleBase" id="RU362091"/>
    </source>
</evidence>
<dbReference type="PANTHER" id="PTHR48086:SF6">
    <property type="entry name" value="CATION_ACETATE SYMPORTER ACTP"/>
    <property type="match status" value="1"/>
</dbReference>
<feature type="transmembrane region" description="Helical" evidence="10">
    <location>
        <begin position="247"/>
        <end position="268"/>
    </location>
</feature>
<feature type="transmembrane region" description="Helical" evidence="10">
    <location>
        <begin position="121"/>
        <end position="141"/>
    </location>
</feature>
<dbReference type="Gene3D" id="1.20.1730.10">
    <property type="entry name" value="Sodium/glucose cotransporter"/>
    <property type="match status" value="1"/>
</dbReference>
<feature type="transmembrane region" description="Helical" evidence="10">
    <location>
        <begin position="186"/>
        <end position="208"/>
    </location>
</feature>
<dbReference type="STRING" id="285458.BGM19_03295"/>
<dbReference type="CDD" id="cd11480">
    <property type="entry name" value="SLC5sbd_u4"/>
    <property type="match status" value="1"/>
</dbReference>
<evidence type="ECO:0000256" key="4">
    <source>
        <dbReference type="ARBA" id="ARBA00022475"/>
    </source>
</evidence>
<gene>
    <name evidence="11" type="ORF">AS594_33345</name>
</gene>
<accession>A0A1E5PGX0</accession>
<feature type="transmembrane region" description="Helical" evidence="10">
    <location>
        <begin position="81"/>
        <end position="100"/>
    </location>
</feature>
<dbReference type="AlphaFoldDB" id="A0A1E5PGX0"/>
<evidence type="ECO:0000256" key="10">
    <source>
        <dbReference type="SAM" id="Phobius"/>
    </source>
</evidence>
<evidence type="ECO:0000256" key="6">
    <source>
        <dbReference type="ARBA" id="ARBA00022847"/>
    </source>
</evidence>
<evidence type="ECO:0000256" key="7">
    <source>
        <dbReference type="ARBA" id="ARBA00022989"/>
    </source>
</evidence>
<evidence type="ECO:0000256" key="2">
    <source>
        <dbReference type="ARBA" id="ARBA00006434"/>
    </source>
</evidence>
<name>A0A1E5PGX0_9ACTN</name>
<keyword evidence="5 10" id="KW-0812">Transmembrane</keyword>
<feature type="transmembrane region" description="Helical" evidence="10">
    <location>
        <begin position="388"/>
        <end position="407"/>
    </location>
</feature>
<dbReference type="GO" id="GO:0015123">
    <property type="term" value="F:acetate transmembrane transporter activity"/>
    <property type="evidence" value="ECO:0007669"/>
    <property type="project" value="TreeGrafter"/>
</dbReference>
<evidence type="ECO:0000256" key="3">
    <source>
        <dbReference type="ARBA" id="ARBA00022448"/>
    </source>
</evidence>
<comment type="subcellular location">
    <subcellularLocation>
        <location evidence="1">Cell membrane</location>
        <topology evidence="1">Multi-pass membrane protein</topology>
    </subcellularLocation>
</comment>
<dbReference type="GO" id="GO:0006847">
    <property type="term" value="P:plasma membrane acetate transport"/>
    <property type="evidence" value="ECO:0007669"/>
    <property type="project" value="TreeGrafter"/>
</dbReference>
<sequence>MTEFSSDAQTMSLIAFIAVITVTLLVCVTTGPDHEDLGEFYTGYRSLSPIQSGLAIAGDYISAGTVLGTIGIIALLGFDGITLTLSTVLSLVLMMFLLAEPLRNASRFTMGDVFTHRAPGSFVRITACMVTLAALLPLVIFQLAGAGDLLAVVLGFHSDGFKTGAIVFLGLLMIAYAAIGGMKGTAFIQIVKTVVLLGAATAIAVLVLNRFDFSLPALLDAAKKGSGAGDAYLASGLQFAGDDIDMIGTQLTIVMGAAVLPHITMRMFSSRSATAVRRSLSWAVSTVVVTCLLLAVIGFGAAAIVGHAGLVASDPQGQTAFLVVSQALIGADPSTVETLLFTAVATAVFLTLLASVAGITLACANTLAHDLIAHGFRKTALKHSTEMAIARAAAAGVGLVTITFAAGARHLNLQALLTLSFCVGASAIAPALVYSLFWRRYTPAGLLATLIVGTTASVTLMIGSNLVSGSPQSIFPDHDFNWFPFTTSGIVSVPLGFLAGWLTTVLYDRDAAEQNRRYAELEPKILAGTPATAGGNTN</sequence>
<keyword evidence="7 10" id="KW-1133">Transmembrane helix</keyword>
<feature type="transmembrane region" description="Helical" evidence="10">
    <location>
        <begin position="53"/>
        <end position="75"/>
    </location>
</feature>
<feature type="transmembrane region" description="Helical" evidence="10">
    <location>
        <begin position="339"/>
        <end position="367"/>
    </location>
</feature>
<dbReference type="InterPro" id="IPR038377">
    <property type="entry name" value="Na/Glc_symporter_sf"/>
</dbReference>
<dbReference type="Proteomes" id="UP000095759">
    <property type="component" value="Unassembled WGS sequence"/>
</dbReference>
<protein>
    <submittedName>
        <fullName evidence="11">Cation acetate symporter</fullName>
    </submittedName>
</protein>
<dbReference type="PROSITE" id="PS50283">
    <property type="entry name" value="NA_SOLUT_SYMP_3"/>
    <property type="match status" value="1"/>
</dbReference>
<dbReference type="GO" id="GO:0015293">
    <property type="term" value="F:symporter activity"/>
    <property type="evidence" value="ECO:0007669"/>
    <property type="project" value="UniProtKB-KW"/>
</dbReference>
<feature type="transmembrane region" description="Helical" evidence="10">
    <location>
        <begin position="280"/>
        <end position="305"/>
    </location>
</feature>
<dbReference type="GO" id="GO:0005886">
    <property type="term" value="C:plasma membrane"/>
    <property type="evidence" value="ECO:0007669"/>
    <property type="project" value="UniProtKB-SubCell"/>
</dbReference>
<evidence type="ECO:0000256" key="8">
    <source>
        <dbReference type="ARBA" id="ARBA00023136"/>
    </source>
</evidence>
<dbReference type="Pfam" id="PF00474">
    <property type="entry name" value="SSF"/>
    <property type="match status" value="1"/>
</dbReference>
<evidence type="ECO:0000256" key="1">
    <source>
        <dbReference type="ARBA" id="ARBA00004651"/>
    </source>
</evidence>
<dbReference type="InterPro" id="IPR001734">
    <property type="entry name" value="Na/solute_symporter"/>
</dbReference>
<evidence type="ECO:0000313" key="12">
    <source>
        <dbReference type="Proteomes" id="UP000095759"/>
    </source>
</evidence>
<keyword evidence="3" id="KW-0813">Transport</keyword>
<feature type="transmembrane region" description="Helical" evidence="10">
    <location>
        <begin position="413"/>
        <end position="437"/>
    </location>
</feature>
<dbReference type="EMBL" id="MEHJ01000001">
    <property type="protein sequence ID" value="OEJ28634.1"/>
    <property type="molecule type" value="Genomic_DNA"/>
</dbReference>
<keyword evidence="6" id="KW-0769">Symport</keyword>